<keyword evidence="6 8" id="KW-1133">Transmembrane helix</keyword>
<organism evidence="11 12">
    <name type="scientific">Coptis chinensis</name>
    <dbReference type="NCBI Taxonomy" id="261450"/>
    <lineage>
        <taxon>Eukaryota</taxon>
        <taxon>Viridiplantae</taxon>
        <taxon>Streptophyta</taxon>
        <taxon>Embryophyta</taxon>
        <taxon>Tracheophyta</taxon>
        <taxon>Spermatophyta</taxon>
        <taxon>Magnoliopsida</taxon>
        <taxon>Ranunculales</taxon>
        <taxon>Ranunculaceae</taxon>
        <taxon>Coptidoideae</taxon>
        <taxon>Coptis</taxon>
    </lineage>
</organism>
<protein>
    <recommendedName>
        <fullName evidence="8">CASP-like protein</fullName>
    </recommendedName>
</protein>
<dbReference type="PANTHER" id="PTHR33573:SF46">
    <property type="entry name" value="CASP-LIKE PROTEIN 2A1"/>
    <property type="match status" value="1"/>
</dbReference>
<evidence type="ECO:0000256" key="4">
    <source>
        <dbReference type="ARBA" id="ARBA00022475"/>
    </source>
</evidence>
<dbReference type="EMBL" id="JADFTS010000003">
    <property type="protein sequence ID" value="KAF9615707.1"/>
    <property type="molecule type" value="Genomic_DNA"/>
</dbReference>
<evidence type="ECO:0000259" key="10">
    <source>
        <dbReference type="Pfam" id="PF04535"/>
    </source>
</evidence>
<evidence type="ECO:0000256" key="9">
    <source>
        <dbReference type="SAM" id="MobiDB-lite"/>
    </source>
</evidence>
<comment type="caution">
    <text evidence="11">The sequence shown here is derived from an EMBL/GenBank/DDBJ whole genome shotgun (WGS) entry which is preliminary data.</text>
</comment>
<name>A0A835IFN5_9MAGN</name>
<comment type="similarity">
    <text evidence="2 8">Belongs to the Casparian strip membrane proteins (CASP) family.</text>
</comment>
<evidence type="ECO:0000256" key="3">
    <source>
        <dbReference type="ARBA" id="ARBA00011489"/>
    </source>
</evidence>
<keyword evidence="7 8" id="KW-0472">Membrane</keyword>
<dbReference type="InterPro" id="IPR006459">
    <property type="entry name" value="CASP/CASPL"/>
</dbReference>
<dbReference type="PANTHER" id="PTHR33573">
    <property type="entry name" value="CASP-LIKE PROTEIN 4A4"/>
    <property type="match status" value="1"/>
</dbReference>
<proteinExistence type="inferred from homology"/>
<keyword evidence="12" id="KW-1185">Reference proteome</keyword>
<dbReference type="Proteomes" id="UP000631114">
    <property type="component" value="Unassembled WGS sequence"/>
</dbReference>
<evidence type="ECO:0000256" key="7">
    <source>
        <dbReference type="ARBA" id="ARBA00023136"/>
    </source>
</evidence>
<comment type="subcellular location">
    <subcellularLocation>
        <location evidence="1 8">Cell membrane</location>
        <topology evidence="1 8">Multi-pass membrane protein</topology>
    </subcellularLocation>
</comment>
<feature type="transmembrane region" description="Helical" evidence="8">
    <location>
        <begin position="28"/>
        <end position="47"/>
    </location>
</feature>
<feature type="transmembrane region" description="Helical" evidence="8">
    <location>
        <begin position="99"/>
        <end position="121"/>
    </location>
</feature>
<feature type="transmembrane region" description="Helical" evidence="8">
    <location>
        <begin position="67"/>
        <end position="87"/>
    </location>
</feature>
<evidence type="ECO:0000313" key="11">
    <source>
        <dbReference type="EMBL" id="KAF9615707.1"/>
    </source>
</evidence>
<gene>
    <name evidence="11" type="ORF">IFM89_026122</name>
</gene>
<evidence type="ECO:0000256" key="8">
    <source>
        <dbReference type="RuleBase" id="RU361233"/>
    </source>
</evidence>
<dbReference type="NCBIfam" id="TIGR01569">
    <property type="entry name" value="A_tha_TIGR01569"/>
    <property type="match status" value="1"/>
</dbReference>
<feature type="region of interest" description="Disordered" evidence="9">
    <location>
        <begin position="1"/>
        <end position="22"/>
    </location>
</feature>
<comment type="subunit">
    <text evidence="3 8">Homodimer and heterodimers.</text>
</comment>
<keyword evidence="5 8" id="KW-0812">Transmembrane</keyword>
<dbReference type="AlphaFoldDB" id="A0A835IFN5"/>
<dbReference type="OrthoDB" id="749363at2759"/>
<evidence type="ECO:0000256" key="6">
    <source>
        <dbReference type="ARBA" id="ARBA00022989"/>
    </source>
</evidence>
<evidence type="ECO:0000256" key="1">
    <source>
        <dbReference type="ARBA" id="ARBA00004651"/>
    </source>
</evidence>
<feature type="domain" description="Casparian strip membrane protein" evidence="10">
    <location>
        <begin position="21"/>
        <end position="164"/>
    </location>
</feature>
<dbReference type="Pfam" id="PF04535">
    <property type="entry name" value="CASP_dom"/>
    <property type="match status" value="1"/>
</dbReference>
<keyword evidence="4 8" id="KW-1003">Cell membrane</keyword>
<dbReference type="InterPro" id="IPR006702">
    <property type="entry name" value="CASP_dom"/>
</dbReference>
<dbReference type="GO" id="GO:0005886">
    <property type="term" value="C:plasma membrane"/>
    <property type="evidence" value="ECO:0007669"/>
    <property type="project" value="UniProtKB-SubCell"/>
</dbReference>
<accession>A0A835IFN5</accession>
<sequence>MEKSDNSAMMSSDQETTRGKSSVRTAETLLRIVPMALCVSAMVVMLKNAQTNDYGSVSYDDVGGFRYLVYANGICAGYSFLSALFTAKHLTSNASPVSLAWTYFFFDQVMTYIVLAAGAAATEVVYLAYKGDATISWSESCSVYGGFCKKATISMGITFASMACYVVLSLISSYRLFSKYDVPMVSYTNKNIEIPAFSG</sequence>
<feature type="transmembrane region" description="Helical" evidence="8">
    <location>
        <begin position="153"/>
        <end position="177"/>
    </location>
</feature>
<evidence type="ECO:0000313" key="12">
    <source>
        <dbReference type="Proteomes" id="UP000631114"/>
    </source>
</evidence>
<evidence type="ECO:0000256" key="5">
    <source>
        <dbReference type="ARBA" id="ARBA00022692"/>
    </source>
</evidence>
<evidence type="ECO:0000256" key="2">
    <source>
        <dbReference type="ARBA" id="ARBA00007651"/>
    </source>
</evidence>
<reference evidence="11 12" key="1">
    <citation type="submission" date="2020-10" db="EMBL/GenBank/DDBJ databases">
        <title>The Coptis chinensis genome and diversification of protoberbering-type alkaloids.</title>
        <authorList>
            <person name="Wang B."/>
            <person name="Shu S."/>
            <person name="Song C."/>
            <person name="Liu Y."/>
        </authorList>
    </citation>
    <scope>NUCLEOTIDE SEQUENCE [LARGE SCALE GENOMIC DNA]</scope>
    <source>
        <strain evidence="11">HL-2020</strain>
        <tissue evidence="11">Leaf</tissue>
    </source>
</reference>